<dbReference type="Pfam" id="PF11848">
    <property type="entry name" value="DUF3368"/>
    <property type="match status" value="1"/>
</dbReference>
<dbReference type="AlphaFoldDB" id="A0A0S4QZR0"/>
<evidence type="ECO:0000313" key="2">
    <source>
        <dbReference type="Proteomes" id="UP000198802"/>
    </source>
</evidence>
<name>A0A0S4QZR0_9ACTN</name>
<organism evidence="1 2">
    <name type="scientific">Parafrankia irregularis</name>
    <dbReference type="NCBI Taxonomy" id="795642"/>
    <lineage>
        <taxon>Bacteria</taxon>
        <taxon>Bacillati</taxon>
        <taxon>Actinomycetota</taxon>
        <taxon>Actinomycetes</taxon>
        <taxon>Frankiales</taxon>
        <taxon>Frankiaceae</taxon>
        <taxon>Parafrankia</taxon>
    </lineage>
</organism>
<keyword evidence="2" id="KW-1185">Reference proteome</keyword>
<protein>
    <submittedName>
        <fullName evidence="1">Predicted nucleic acid-binding protein, contains PIN domain</fullName>
    </submittedName>
</protein>
<proteinExistence type="predicted"/>
<dbReference type="Proteomes" id="UP000198802">
    <property type="component" value="Unassembled WGS sequence"/>
</dbReference>
<reference evidence="2" key="1">
    <citation type="submission" date="2015-11" db="EMBL/GenBank/DDBJ databases">
        <authorList>
            <person name="Varghese N."/>
        </authorList>
    </citation>
    <scope>NUCLEOTIDE SEQUENCE [LARGE SCALE GENOMIC DNA]</scope>
    <source>
        <strain evidence="2">DSM 45899</strain>
    </source>
</reference>
<dbReference type="InterPro" id="IPR021799">
    <property type="entry name" value="PIN-like_prokaryotic"/>
</dbReference>
<accession>A0A0S4QZR0</accession>
<gene>
    <name evidence="1" type="ORF">Ga0074812_1518</name>
</gene>
<sequence length="181" mass="20239">MTGLLFPDNTVLINFAIIGRMDLLEKLANGRGRWCATVASECDRSARKAGLDELVRAHDIFGPPLSPSPAELAQARRFRAELASPGDRPYQHLGEAETVAIMLRRRLQAFFVTDDRSAAQLAAREGIKVVTTWDLLKIATRRAGWIDADDLWGYVQILRTHRRGGLAQVKDRPSFDKWLAS</sequence>
<dbReference type="EMBL" id="FAOZ01000051">
    <property type="protein sequence ID" value="CUU60947.1"/>
    <property type="molecule type" value="Genomic_DNA"/>
</dbReference>
<dbReference type="RefSeq" id="WP_091286554.1">
    <property type="nucleotide sequence ID" value="NZ_FAOZ01000051.1"/>
</dbReference>
<evidence type="ECO:0000313" key="1">
    <source>
        <dbReference type="EMBL" id="CUU60947.1"/>
    </source>
</evidence>